<sequence>MEKKLQWGAFGPADILLPRGCSMQKWSVVACDQYTSEPEYWDEVEKFVGDAPSTLRLMFPEVYLDKEDPAARIQEIHAAMRAYLDAGRFSRLKDSFVYLERRLPSGAVRRGLVGAVDLEQYDYSPGSASPIRPTEGTVVARIKPRMQIREGAPIELSHVMLLIDDPDGTVIEPIARHKGALAPLYNFDLMQNGGHLSGWWLPADQAGAVRQALAALASPEAFAKKYGLPDRPVLAYASGDGNHSLATARACYEHLKEKIGDAAKSHPARYAMVELVNIHDESLIFEPIHRVLTGVDAAKLRHDFITAMAADGGSLDSGDPARRVRFLHEGGDVTAYLGGDVLPVGMVQDFLDGWMQENGGKIDYVHGDEVTARLGTQPGAASFLLPALGKSALFASVARDGALPRKTFSMGDANEKRFYLECRRITEDA</sequence>
<keyword evidence="2" id="KW-1185">Reference proteome</keyword>
<accession>E6U7Z3</accession>
<dbReference type="HOGENOM" id="CLU_036573_0_0_9"/>
<dbReference type="InterPro" id="IPR008323">
    <property type="entry name" value="UCP033563"/>
</dbReference>
<evidence type="ECO:0000313" key="1">
    <source>
        <dbReference type="EMBL" id="ADU25925.1"/>
    </source>
</evidence>
<protein>
    <submittedName>
        <fullName evidence="1">Uncharacterized conserved protein UCP033563</fullName>
    </submittedName>
</protein>
<reference evidence="1 2" key="1">
    <citation type="submission" date="2010-12" db="EMBL/GenBank/DDBJ databases">
        <title>Complete sequence of Ethanoligenens harbinense YUAN-3.</title>
        <authorList>
            <person name="Lucas S."/>
            <person name="Copeland A."/>
            <person name="Lapidus A."/>
            <person name="Cheng J.-F."/>
            <person name="Bruce D."/>
            <person name="Goodwin L."/>
            <person name="Pitluck S."/>
            <person name="Chertkov O."/>
            <person name="Misra M."/>
            <person name="Detter J.C."/>
            <person name="Han C."/>
            <person name="Tapia R."/>
            <person name="Land M."/>
            <person name="Hauser L."/>
            <person name="Jeffries C."/>
            <person name="Kyrpides N."/>
            <person name="Ivanova N."/>
            <person name="Mikhailova N."/>
            <person name="Wang A."/>
            <person name="Mouttaki H."/>
            <person name="He Z."/>
            <person name="Zhou J."/>
            <person name="Hemme C.L."/>
            <person name="Woyke T."/>
        </authorList>
    </citation>
    <scope>NUCLEOTIDE SEQUENCE [LARGE SCALE GENOMIC DNA]</scope>
    <source>
        <strain evidence="2">DSM 18485 / JCM 12961 / CGMCC 1.5033 / YUAN-3</strain>
    </source>
</reference>
<name>E6U7Z3_ETHHY</name>
<organism evidence="1 2">
    <name type="scientific">Ethanoligenens harbinense (strain DSM 18485 / JCM 12961 / CGMCC 1.5033 / YUAN-3)</name>
    <dbReference type="NCBI Taxonomy" id="663278"/>
    <lineage>
        <taxon>Bacteria</taxon>
        <taxon>Bacillati</taxon>
        <taxon>Bacillota</taxon>
        <taxon>Clostridia</taxon>
        <taxon>Eubacteriales</taxon>
        <taxon>Oscillospiraceae</taxon>
        <taxon>Ethanoligenens</taxon>
    </lineage>
</organism>
<dbReference type="EMBL" id="CP002400">
    <property type="protein sequence ID" value="ADU25925.1"/>
    <property type="molecule type" value="Genomic_DNA"/>
</dbReference>
<dbReference type="eggNOG" id="COG4198">
    <property type="taxonomic scope" value="Bacteria"/>
</dbReference>
<dbReference type="PANTHER" id="PTHR36454">
    <property type="entry name" value="LMO2823 PROTEIN"/>
    <property type="match status" value="1"/>
</dbReference>
<dbReference type="Proteomes" id="UP000001551">
    <property type="component" value="Chromosome"/>
</dbReference>
<evidence type="ECO:0000313" key="2">
    <source>
        <dbReference type="Proteomes" id="UP000001551"/>
    </source>
</evidence>
<dbReference type="Pfam" id="PF06245">
    <property type="entry name" value="DUF1015"/>
    <property type="match status" value="1"/>
</dbReference>
<dbReference type="KEGG" id="eha:Ethha_0339"/>
<dbReference type="AlphaFoldDB" id="E6U7Z3"/>
<proteinExistence type="predicted"/>
<dbReference type="PANTHER" id="PTHR36454:SF1">
    <property type="entry name" value="DUF1015 DOMAIN-CONTAINING PROTEIN"/>
    <property type="match status" value="1"/>
</dbReference>
<dbReference type="RefSeq" id="WP_013484306.1">
    <property type="nucleotide sequence ID" value="NC_014828.1"/>
</dbReference>
<gene>
    <name evidence="1" type="ordered locus">Ethha_0339</name>
</gene>
<dbReference type="STRING" id="663278.Ethha_0339"/>